<comment type="subcellular location">
    <subcellularLocation>
        <location evidence="1">Cell membrane</location>
        <topology evidence="1">Multi-pass membrane protein</topology>
    </subcellularLocation>
</comment>
<dbReference type="PIRSF" id="PIRSF006324">
    <property type="entry name" value="LeuE"/>
    <property type="match status" value="1"/>
</dbReference>
<dbReference type="GO" id="GO:0005886">
    <property type="term" value="C:plasma membrane"/>
    <property type="evidence" value="ECO:0007669"/>
    <property type="project" value="UniProtKB-SubCell"/>
</dbReference>
<evidence type="ECO:0000256" key="2">
    <source>
        <dbReference type="ARBA" id="ARBA00022475"/>
    </source>
</evidence>
<feature type="transmembrane region" description="Helical" evidence="6">
    <location>
        <begin position="6"/>
        <end position="29"/>
    </location>
</feature>
<accession>A0A369UQH8</accession>
<feature type="transmembrane region" description="Helical" evidence="6">
    <location>
        <begin position="113"/>
        <end position="134"/>
    </location>
</feature>
<evidence type="ECO:0000313" key="7">
    <source>
        <dbReference type="EMBL" id="RDD83022.1"/>
    </source>
</evidence>
<sequence>MTHYAHLWLFFAVVFGVIALPGLDMAFVLGSALSGGRRKGMAAVGGIVAGGVCHVTMTALGIGMLLKLIPGVFNAVLLAGALYIAWIGLSLLRSTSGFDASVSPVVRPQRATFWQGMFTALLNPKAYLFMLAIFPQFLRPAYGALWVQALVLWGIIAITQFVVYGGIALTADAVRAWLKQRPSSNMLATRWVGILLIAAALFTGVEGWRGI</sequence>
<feature type="transmembrane region" description="Helical" evidence="6">
    <location>
        <begin position="187"/>
        <end position="205"/>
    </location>
</feature>
<keyword evidence="3 6" id="KW-0812">Transmembrane</keyword>
<name>A0A369UQH8_9GAMM</name>
<dbReference type="EMBL" id="QQAH01000002">
    <property type="protein sequence ID" value="RDD83022.1"/>
    <property type="molecule type" value="Genomic_DNA"/>
</dbReference>
<dbReference type="InterPro" id="IPR001123">
    <property type="entry name" value="LeuE-type"/>
</dbReference>
<keyword evidence="8" id="KW-1185">Reference proteome</keyword>
<dbReference type="RefSeq" id="WP_114844136.1">
    <property type="nucleotide sequence ID" value="NZ_JBHSPE010000001.1"/>
</dbReference>
<evidence type="ECO:0000256" key="1">
    <source>
        <dbReference type="ARBA" id="ARBA00004651"/>
    </source>
</evidence>
<evidence type="ECO:0000256" key="5">
    <source>
        <dbReference type="ARBA" id="ARBA00023136"/>
    </source>
</evidence>
<evidence type="ECO:0000313" key="8">
    <source>
        <dbReference type="Proteomes" id="UP000253782"/>
    </source>
</evidence>
<reference evidence="7 8" key="1">
    <citation type="submission" date="2018-07" db="EMBL/GenBank/DDBJ databases">
        <title>Dyella tabacisoli L4-6T, whole genome shotgun sequence.</title>
        <authorList>
            <person name="Zhou X.-K."/>
            <person name="Li W.-J."/>
            <person name="Duan Y.-Q."/>
        </authorList>
    </citation>
    <scope>NUCLEOTIDE SEQUENCE [LARGE SCALE GENOMIC DNA]</scope>
    <source>
        <strain evidence="7 8">L4-6</strain>
    </source>
</reference>
<protein>
    <submittedName>
        <fullName evidence="7">LysE family translocator</fullName>
    </submittedName>
</protein>
<dbReference type="AlphaFoldDB" id="A0A369UQH8"/>
<evidence type="ECO:0000256" key="6">
    <source>
        <dbReference type="SAM" id="Phobius"/>
    </source>
</evidence>
<dbReference type="GO" id="GO:0015171">
    <property type="term" value="F:amino acid transmembrane transporter activity"/>
    <property type="evidence" value="ECO:0007669"/>
    <property type="project" value="TreeGrafter"/>
</dbReference>
<feature type="transmembrane region" description="Helical" evidence="6">
    <location>
        <begin position="146"/>
        <end position="167"/>
    </location>
</feature>
<feature type="transmembrane region" description="Helical" evidence="6">
    <location>
        <begin position="72"/>
        <end position="92"/>
    </location>
</feature>
<evidence type="ECO:0000256" key="4">
    <source>
        <dbReference type="ARBA" id="ARBA00022989"/>
    </source>
</evidence>
<dbReference type="OrthoDB" id="9804822at2"/>
<comment type="caution">
    <text evidence="7">The sequence shown here is derived from an EMBL/GenBank/DDBJ whole genome shotgun (WGS) entry which is preliminary data.</text>
</comment>
<evidence type="ECO:0000256" key="3">
    <source>
        <dbReference type="ARBA" id="ARBA00022692"/>
    </source>
</evidence>
<dbReference type="PANTHER" id="PTHR30086:SF20">
    <property type="entry name" value="ARGININE EXPORTER PROTEIN ARGO-RELATED"/>
    <property type="match status" value="1"/>
</dbReference>
<gene>
    <name evidence="7" type="ORF">DVJ77_04005</name>
</gene>
<organism evidence="7 8">
    <name type="scientific">Dyella tabacisoli</name>
    <dbReference type="NCBI Taxonomy" id="2282381"/>
    <lineage>
        <taxon>Bacteria</taxon>
        <taxon>Pseudomonadati</taxon>
        <taxon>Pseudomonadota</taxon>
        <taxon>Gammaproteobacteria</taxon>
        <taxon>Lysobacterales</taxon>
        <taxon>Rhodanobacteraceae</taxon>
        <taxon>Dyella</taxon>
    </lineage>
</organism>
<dbReference type="Proteomes" id="UP000253782">
    <property type="component" value="Unassembled WGS sequence"/>
</dbReference>
<dbReference type="PANTHER" id="PTHR30086">
    <property type="entry name" value="ARGININE EXPORTER PROTEIN ARGO"/>
    <property type="match status" value="1"/>
</dbReference>
<keyword evidence="5 6" id="KW-0472">Membrane</keyword>
<keyword evidence="2" id="KW-1003">Cell membrane</keyword>
<feature type="transmembrane region" description="Helical" evidence="6">
    <location>
        <begin position="41"/>
        <end position="66"/>
    </location>
</feature>
<keyword evidence="4 6" id="KW-1133">Transmembrane helix</keyword>
<proteinExistence type="predicted"/>
<dbReference type="Pfam" id="PF01810">
    <property type="entry name" value="LysE"/>
    <property type="match status" value="1"/>
</dbReference>